<gene>
    <name evidence="1" type="ORF">LNPJLACJ_00011</name>
</gene>
<dbReference type="EMBL" id="MT631155">
    <property type="protein sequence ID" value="QNO45834.1"/>
    <property type="molecule type" value="Genomic_DNA"/>
</dbReference>
<reference evidence="1" key="1">
    <citation type="submission" date="2020-06" db="EMBL/GenBank/DDBJ databases">
        <title>Unique genomic features of the anaerobic methanotrophic archaea.</title>
        <authorList>
            <person name="Chadwick G.L."/>
            <person name="Skennerton C.T."/>
            <person name="Laso-Perez R."/>
            <person name="Leu A.O."/>
            <person name="Speth D.R."/>
            <person name="Yu H."/>
            <person name="Morgan-Lang C."/>
            <person name="Hatzenpichler R."/>
            <person name="Goudeau D."/>
            <person name="Malmstrom R."/>
            <person name="Brazelton W.J."/>
            <person name="Woyke T."/>
            <person name="Hallam S.J."/>
            <person name="Tyson G.W."/>
            <person name="Wegener G."/>
            <person name="Boetius A."/>
            <person name="Orphan V."/>
        </authorList>
    </citation>
    <scope>NUCLEOTIDE SEQUENCE</scope>
</reference>
<protein>
    <submittedName>
        <fullName evidence="1">Uncharacterized protein</fullName>
    </submittedName>
</protein>
<proteinExistence type="predicted"/>
<organism evidence="1">
    <name type="scientific">Candidatus Methanogaster sp. ANME-2c ERB4</name>
    <dbReference type="NCBI Taxonomy" id="2759911"/>
    <lineage>
        <taxon>Archaea</taxon>
        <taxon>Methanobacteriati</taxon>
        <taxon>Methanobacteriota</taxon>
        <taxon>Stenosarchaea group</taxon>
        <taxon>Methanomicrobia</taxon>
        <taxon>Methanosarcinales</taxon>
        <taxon>ANME-2 cluster</taxon>
        <taxon>Candidatus Methanogasteraceae</taxon>
        <taxon>Candidatus Methanogaster</taxon>
    </lineage>
</organism>
<evidence type="ECO:0000313" key="1">
    <source>
        <dbReference type="EMBL" id="QNO45834.1"/>
    </source>
</evidence>
<sequence length="61" mass="6597">MAQRTKVSGCISLEFSIVSDGNYTCKLNILQSFKKGLTVQKTGNLCPSVLISGLQKFLATD</sequence>
<dbReference type="AlphaFoldDB" id="A0A7G9YCV0"/>
<accession>A0A7G9YCV0</accession>
<name>A0A7G9YCV0_9EURY</name>